<dbReference type="EMBL" id="VSSQ01008870">
    <property type="protein sequence ID" value="MPM40082.1"/>
    <property type="molecule type" value="Genomic_DNA"/>
</dbReference>
<gene>
    <name evidence="1" type="ORF">SDC9_86720</name>
</gene>
<proteinExistence type="predicted"/>
<sequence>MPVNRAEIEKPHVFKQAFGHEKALDAVFKVFHIARKPAAEDACVKRAHQSALKADIPLAGAHVDEHTVQRTDILGNRHLVVVENHDQRHVGLPRVVKPLKRQPARECAVADKGNCRAFLAEQLFRARHAERGGDCRRGMPRIKRVVLALLTFGKTRKTVLLSKGTKRLPATRDDLMRIGLMSHVKNNLVGRAVKRAMHGDDELHRAKARCEMPAAARYIFNHILANLRRQSGQFTILEMLKILKGINLVESRVTIHVFVSFFYVYDISVQLIKS</sequence>
<dbReference type="AlphaFoldDB" id="A0A644ZGQ7"/>
<organism evidence="1">
    <name type="scientific">bioreactor metagenome</name>
    <dbReference type="NCBI Taxonomy" id="1076179"/>
    <lineage>
        <taxon>unclassified sequences</taxon>
        <taxon>metagenomes</taxon>
        <taxon>ecological metagenomes</taxon>
    </lineage>
</organism>
<reference evidence="1" key="1">
    <citation type="submission" date="2019-08" db="EMBL/GenBank/DDBJ databases">
        <authorList>
            <person name="Kucharzyk K."/>
            <person name="Murdoch R.W."/>
            <person name="Higgins S."/>
            <person name="Loffler F."/>
        </authorList>
    </citation>
    <scope>NUCLEOTIDE SEQUENCE</scope>
</reference>
<comment type="caution">
    <text evidence="1">The sequence shown here is derived from an EMBL/GenBank/DDBJ whole genome shotgun (WGS) entry which is preliminary data.</text>
</comment>
<protein>
    <submittedName>
        <fullName evidence="1">Uncharacterized protein</fullName>
    </submittedName>
</protein>
<name>A0A644ZGQ7_9ZZZZ</name>
<accession>A0A644ZGQ7</accession>
<evidence type="ECO:0000313" key="1">
    <source>
        <dbReference type="EMBL" id="MPM40082.1"/>
    </source>
</evidence>